<accession>A0A937W255</accession>
<dbReference type="NCBIfam" id="TIGR00200">
    <property type="entry name" value="cinA_nterm"/>
    <property type="match status" value="1"/>
</dbReference>
<dbReference type="InterPro" id="IPR036425">
    <property type="entry name" value="MoaB/Mog-like_dom_sf"/>
</dbReference>
<dbReference type="SUPFAM" id="SSF142433">
    <property type="entry name" value="CinA-like"/>
    <property type="match status" value="1"/>
</dbReference>
<dbReference type="InterPro" id="IPR008135">
    <property type="entry name" value="Competence-induced_CinA"/>
</dbReference>
<dbReference type="InterPro" id="IPR008136">
    <property type="entry name" value="CinA_C"/>
</dbReference>
<dbReference type="Proteomes" id="UP000712673">
    <property type="component" value="Unassembled WGS sequence"/>
</dbReference>
<sequence>MQAEIVVIGTELLLGQIIDTNGAYLAQQLSSIGIDLYYKSAVGDNKGRIVETLAMASARSDLVITTGGIGPTLDDMTRESVAEVLGVPLHMQPHLLEQIKGMMGTRYTENNARQAYIPTGALAIENAVGTAPGFIAPTPRGGAIVSLPGVPGELRYLMEHKVMPHLKERFHVQSIIASRTLKCMGLTESYIDETLDDLIQQGTNPTIGLLAQMQLGEIHVRLTAKAADEAAAMALIAPLDAQVRQRLGKAVFGTDEVEYEQAVAELLRQHDLSIAVAESGLSGGVGHQLATALADGRHFAAAVTAHLPAALEHLLDVPEALLQQHGQVSPAVAAAMARGVRRRNETDLGLAVTGAERLPGGQDTVAYIALAHGNDAISASEYRRVSSMRFARQRIGRASLQAIYDHLMP</sequence>
<dbReference type="SMART" id="SM00852">
    <property type="entry name" value="MoCF_biosynth"/>
    <property type="match status" value="1"/>
</dbReference>
<dbReference type="InterPro" id="IPR001453">
    <property type="entry name" value="MoaB/Mog_dom"/>
</dbReference>
<evidence type="ECO:0000256" key="1">
    <source>
        <dbReference type="HAMAP-Rule" id="MF_00226"/>
    </source>
</evidence>
<feature type="domain" description="MoaB/Mog" evidence="2">
    <location>
        <begin position="4"/>
        <end position="169"/>
    </location>
</feature>
<evidence type="ECO:0000259" key="2">
    <source>
        <dbReference type="SMART" id="SM00852"/>
    </source>
</evidence>
<dbReference type="InterPro" id="IPR050101">
    <property type="entry name" value="CinA"/>
</dbReference>
<gene>
    <name evidence="3" type="ORF">FJZ47_17410</name>
</gene>
<dbReference type="PANTHER" id="PTHR13939">
    <property type="entry name" value="NICOTINAMIDE-NUCLEOTIDE AMIDOHYDROLASE PNCC"/>
    <property type="match status" value="1"/>
</dbReference>
<dbReference type="HAMAP" id="MF_00226_B">
    <property type="entry name" value="CinA_B"/>
    <property type="match status" value="1"/>
</dbReference>
<reference evidence="3" key="1">
    <citation type="submission" date="2019-03" db="EMBL/GenBank/DDBJ databases">
        <title>Lake Tanganyika Metagenome-Assembled Genomes (MAGs).</title>
        <authorList>
            <person name="Tran P."/>
        </authorList>
    </citation>
    <scope>NUCLEOTIDE SEQUENCE</scope>
    <source>
        <strain evidence="3">K_DeepCast_65m_m2_066</strain>
    </source>
</reference>
<dbReference type="Pfam" id="PF00994">
    <property type="entry name" value="MoCF_biosynth"/>
    <property type="match status" value="1"/>
</dbReference>
<dbReference type="InterPro" id="IPR036653">
    <property type="entry name" value="CinA-like_C"/>
</dbReference>
<dbReference type="PANTHER" id="PTHR13939:SF0">
    <property type="entry name" value="NMN AMIDOHYDROLASE-LIKE PROTEIN YFAY"/>
    <property type="match status" value="1"/>
</dbReference>
<dbReference type="PIRSF" id="PIRSF006728">
    <property type="entry name" value="CinA"/>
    <property type="match status" value="1"/>
</dbReference>
<evidence type="ECO:0000313" key="3">
    <source>
        <dbReference type="EMBL" id="MBM3225559.1"/>
    </source>
</evidence>
<dbReference type="SUPFAM" id="SSF53218">
    <property type="entry name" value="Molybdenum cofactor biosynthesis proteins"/>
    <property type="match status" value="1"/>
</dbReference>
<evidence type="ECO:0000313" key="4">
    <source>
        <dbReference type="Proteomes" id="UP000712673"/>
    </source>
</evidence>
<dbReference type="AlphaFoldDB" id="A0A937W255"/>
<name>A0A937W255_UNCTE</name>
<dbReference type="Pfam" id="PF18146">
    <property type="entry name" value="CinA_KH"/>
    <property type="match status" value="1"/>
</dbReference>
<dbReference type="Gene3D" id="3.40.980.10">
    <property type="entry name" value="MoaB/Mog-like domain"/>
    <property type="match status" value="1"/>
</dbReference>
<comment type="similarity">
    <text evidence="1">Belongs to the CinA family.</text>
</comment>
<protein>
    <recommendedName>
        <fullName evidence="1">CinA-like protein</fullName>
    </recommendedName>
</protein>
<dbReference type="Gene3D" id="3.90.950.20">
    <property type="entry name" value="CinA-like"/>
    <property type="match status" value="1"/>
</dbReference>
<dbReference type="CDD" id="cd00885">
    <property type="entry name" value="cinA"/>
    <property type="match status" value="1"/>
</dbReference>
<organism evidence="3 4">
    <name type="scientific">Tectimicrobiota bacterium</name>
    <dbReference type="NCBI Taxonomy" id="2528274"/>
    <lineage>
        <taxon>Bacteria</taxon>
        <taxon>Pseudomonadati</taxon>
        <taxon>Nitrospinota/Tectimicrobiota group</taxon>
        <taxon>Candidatus Tectimicrobiota</taxon>
    </lineage>
</organism>
<dbReference type="Pfam" id="PF02464">
    <property type="entry name" value="CinA"/>
    <property type="match status" value="1"/>
</dbReference>
<proteinExistence type="inferred from homology"/>
<dbReference type="EMBL" id="VGLS01000612">
    <property type="protein sequence ID" value="MBM3225559.1"/>
    <property type="molecule type" value="Genomic_DNA"/>
</dbReference>
<dbReference type="InterPro" id="IPR041424">
    <property type="entry name" value="CinA_KH"/>
</dbReference>
<dbReference type="Gene3D" id="3.30.70.2860">
    <property type="match status" value="1"/>
</dbReference>
<comment type="caution">
    <text evidence="3">The sequence shown here is derived from an EMBL/GenBank/DDBJ whole genome shotgun (WGS) entry which is preliminary data.</text>
</comment>
<dbReference type="NCBIfam" id="TIGR00177">
    <property type="entry name" value="molyb_syn"/>
    <property type="match status" value="1"/>
</dbReference>